<evidence type="ECO:0000313" key="7">
    <source>
        <dbReference type="Proteomes" id="UP001177295"/>
    </source>
</evidence>
<dbReference type="EMBL" id="CP124550">
    <property type="protein sequence ID" value="WIO46135.1"/>
    <property type="molecule type" value="Genomic_DNA"/>
</dbReference>
<dbReference type="InterPro" id="IPR050076">
    <property type="entry name" value="ArchSynthase1/Queuine_TRR"/>
</dbReference>
<evidence type="ECO:0000313" key="6">
    <source>
        <dbReference type="EMBL" id="WIO46135.1"/>
    </source>
</evidence>
<evidence type="ECO:0000256" key="2">
    <source>
        <dbReference type="ARBA" id="ARBA00022679"/>
    </source>
</evidence>
<dbReference type="Gene3D" id="3.20.20.105">
    <property type="entry name" value="Queuine tRNA-ribosyltransferase-like"/>
    <property type="match status" value="1"/>
</dbReference>
<evidence type="ECO:0000256" key="4">
    <source>
        <dbReference type="HAMAP-Rule" id="MF_00168"/>
    </source>
</evidence>
<keyword evidence="4" id="KW-0479">Metal-binding</keyword>
<feature type="binding site" evidence="4">
    <location>
        <position position="254"/>
    </location>
    <ligand>
        <name>substrate</name>
    </ligand>
</feature>
<reference evidence="6 7" key="1">
    <citation type="journal article" date="2023" name="Cell">
        <title>Genetic manipulation of Patescibacteria provides mechanistic insights into microbial dark matter and the epibiotic lifestyle.</title>
        <authorList>
            <person name="Wang Y."/>
            <person name="Gallagher L.A."/>
            <person name="Andrade P.A."/>
            <person name="Liu A."/>
            <person name="Humphreys I.R."/>
            <person name="Turkarslan S."/>
            <person name="Cutler K.J."/>
            <person name="Arrieta-Ortiz M.L."/>
            <person name="Li Y."/>
            <person name="Radey M.C."/>
            <person name="McLean J.S."/>
            <person name="Cong Q."/>
            <person name="Baker D."/>
            <person name="Baliga N.S."/>
            <person name="Peterson S.B."/>
            <person name="Mougous J.D."/>
        </authorList>
    </citation>
    <scope>NUCLEOTIDE SEQUENCE [LARGE SCALE GENOMIC DNA]</scope>
    <source>
        <strain evidence="6 7">ML1</strain>
    </source>
</reference>
<evidence type="ECO:0000256" key="1">
    <source>
        <dbReference type="ARBA" id="ARBA00022676"/>
    </source>
</evidence>
<proteinExistence type="inferred from homology"/>
<comment type="cofactor">
    <cofactor evidence="4">
        <name>Zn(2+)</name>
        <dbReference type="ChEBI" id="CHEBI:29105"/>
    </cofactor>
    <text evidence="4">Binds 1 zinc ion per subunit.</text>
</comment>
<name>A0ABY8WUZ0_9BACT</name>
<comment type="subunit">
    <text evidence="4">Homodimer. Within each dimer, one monomer is responsible for RNA recognition and catalysis, while the other monomer binds to the replacement base PreQ1.</text>
</comment>
<feature type="active site" description="Proton acceptor" evidence="4">
    <location>
        <position position="95"/>
    </location>
</feature>
<dbReference type="InterPro" id="IPR002616">
    <property type="entry name" value="tRNA_ribo_trans-like"/>
</dbReference>
<organism evidence="6 7">
    <name type="scientific">Candidatus Southlakia epibionticum</name>
    <dbReference type="NCBI Taxonomy" id="3043284"/>
    <lineage>
        <taxon>Bacteria</taxon>
        <taxon>Candidatus Saccharimonadota</taxon>
        <taxon>Candidatus Saccharimonadia</taxon>
        <taxon>Candidatus Saccharimonadales</taxon>
        <taxon>Candidatus Saccharimonadaceae</taxon>
        <taxon>Candidatus Southlakia</taxon>
    </lineage>
</organism>
<feature type="binding site" evidence="4">
    <location>
        <position position="342"/>
    </location>
    <ligand>
        <name>Zn(2+)</name>
        <dbReference type="ChEBI" id="CHEBI:29105"/>
    </ligand>
</feature>
<dbReference type="PANTHER" id="PTHR46499">
    <property type="entry name" value="QUEUINE TRNA-RIBOSYLTRANSFERASE"/>
    <property type="match status" value="1"/>
</dbReference>
<feature type="binding site" evidence="4">
    <location>
        <begin position="95"/>
        <end position="99"/>
    </location>
    <ligand>
        <name>substrate</name>
    </ligand>
</feature>
<dbReference type="PANTHER" id="PTHR46499:SF1">
    <property type="entry name" value="QUEUINE TRNA-RIBOSYLTRANSFERASE"/>
    <property type="match status" value="1"/>
</dbReference>
<feature type="region of interest" description="RNA binding; important for wobble base 34 recognition" evidence="4">
    <location>
        <begin position="307"/>
        <end position="311"/>
    </location>
</feature>
<feature type="binding site" evidence="4">
    <location>
        <position position="345"/>
    </location>
    <ligand>
        <name>Zn(2+)</name>
        <dbReference type="ChEBI" id="CHEBI:29105"/>
    </ligand>
</feature>
<feature type="binding site" evidence="4">
    <location>
        <position position="227"/>
    </location>
    <ligand>
        <name>substrate</name>
    </ligand>
</feature>
<keyword evidence="1 4" id="KW-0328">Glycosyltransferase</keyword>
<keyword evidence="7" id="KW-1185">Reference proteome</keyword>
<comment type="catalytic activity">
    <reaction evidence="4">
        <text>7-aminomethyl-7-carbaguanine + guanosine(34) in tRNA = 7-aminomethyl-7-carbaguanosine(34) in tRNA + guanine</text>
        <dbReference type="Rhea" id="RHEA:24104"/>
        <dbReference type="Rhea" id="RHEA-COMP:10341"/>
        <dbReference type="Rhea" id="RHEA-COMP:10342"/>
        <dbReference type="ChEBI" id="CHEBI:16235"/>
        <dbReference type="ChEBI" id="CHEBI:58703"/>
        <dbReference type="ChEBI" id="CHEBI:74269"/>
        <dbReference type="ChEBI" id="CHEBI:82833"/>
        <dbReference type="EC" id="2.4.2.29"/>
    </reaction>
</comment>
<dbReference type="EC" id="2.4.2.29" evidence="4"/>
<evidence type="ECO:0000259" key="5">
    <source>
        <dbReference type="Pfam" id="PF01702"/>
    </source>
</evidence>
<feature type="binding site" evidence="4">
    <location>
        <position position="175"/>
    </location>
    <ligand>
        <name>substrate</name>
    </ligand>
</feature>
<dbReference type="NCBIfam" id="TIGR00449">
    <property type="entry name" value="tgt_general"/>
    <property type="match status" value="1"/>
</dbReference>
<dbReference type="NCBIfam" id="TIGR00430">
    <property type="entry name" value="Q_tRNA_tgt"/>
    <property type="match status" value="1"/>
</dbReference>
<protein>
    <recommendedName>
        <fullName evidence="4">Queuine tRNA-ribosyltransferase</fullName>
        <ecNumber evidence="4">2.4.2.29</ecNumber>
    </recommendedName>
    <alternativeName>
        <fullName evidence="4">Guanine insertion enzyme</fullName>
    </alternativeName>
    <alternativeName>
        <fullName evidence="4">tRNA-guanine transglycosylase</fullName>
    </alternativeName>
</protein>
<dbReference type="SUPFAM" id="SSF51713">
    <property type="entry name" value="tRNA-guanine transglycosylase"/>
    <property type="match status" value="1"/>
</dbReference>
<keyword evidence="4" id="KW-0671">Queuosine biosynthesis</keyword>
<dbReference type="RefSeq" id="WP_376753680.1">
    <property type="nucleotide sequence ID" value="NZ_CP124550.1"/>
</dbReference>
<keyword evidence="3 4" id="KW-0819">tRNA processing</keyword>
<keyword evidence="4" id="KW-0862">Zinc</keyword>
<comment type="pathway">
    <text evidence="4">tRNA modification; tRNA-queuosine biosynthesis.</text>
</comment>
<dbReference type="Proteomes" id="UP001177295">
    <property type="component" value="Chromosome"/>
</dbReference>
<gene>
    <name evidence="4 6" type="primary">tgt</name>
    <name evidence="6" type="ORF">SEML1_0516</name>
</gene>
<feature type="domain" description="tRNA-guanine(15) transglycosylase-like" evidence="5">
    <location>
        <begin position="18"/>
        <end position="404"/>
    </location>
</feature>
<sequence>MDTALTFDITRRLPGTLARAGVIHTPHGEIRTPAFIVGGTKATVKAITPEQIRSYGGQAVLANTYHLMLRPGADIVRAGGGLGSFMNWDGPTFTDSGGFQVFSLGIAYKKGIDAVAHTQKGNAKLAVVSRNQLVRVTDEGAEFRSHIDGAKLLMTPESSMELQHTIGADIHMAFDELTAPLASHETIAAAMNRTHAWAERCLKRHSDLNMEHTERGENLQALYGVVQGARDKALRRESAAFLGARKFDGYGIGGVFEPGEISSVVRWVCETLPAEKPRHLLGMGSQPADLFLGVEYGIDTFDCVAPTRQARNGALYTLNGRINISNTRFKADFSPIDAACDCYTCQHYTRAYVNHLFRADEILGATLASIHNERFVVRTVDQIRESIINGTFFAFKQQFLARYYGDKLPAGVSL</sequence>
<feature type="active site" description="Nucleophile" evidence="4">
    <location>
        <position position="302"/>
    </location>
</feature>
<comment type="caution">
    <text evidence="4">Lacks conserved residue(s) required for the propagation of feature annotation.</text>
</comment>
<evidence type="ECO:0000256" key="3">
    <source>
        <dbReference type="ARBA" id="ARBA00022694"/>
    </source>
</evidence>
<dbReference type="Pfam" id="PF01702">
    <property type="entry name" value="TGT"/>
    <property type="match status" value="1"/>
</dbReference>
<accession>A0ABY8WUZ0</accession>
<dbReference type="HAMAP" id="MF_00168">
    <property type="entry name" value="Q_tRNA_Tgt"/>
    <property type="match status" value="1"/>
</dbReference>
<comment type="function">
    <text evidence="4">Catalyzes the base-exchange of a guanine (G) residue with the queuine precursor 7-aminomethyl-7-deazaguanine (PreQ1) at position 34 (anticodon wobble position) in tRNAs with GU(N) anticodons (tRNA-Asp, -Asn, -His and -Tyr). Catalysis occurs through a double-displacement mechanism. The nucleophile active site attacks the C1' of nucleotide 34 to detach the guanine base from the RNA, forming a covalent enzyme-RNA intermediate. The proton acceptor active site deprotonates the incoming PreQ1, allowing a nucleophilic attack on the C1' of the ribose to form the product. After dissociation, two additional enzymatic reactions on the tRNA convert PreQ1 to queuine (Q), resulting in the hypermodified nucleoside queuosine (7-(((4,5-cis-dihydroxy-2-cyclopenten-1-yl)amino)methyl)-7-deazaguanosine).</text>
</comment>
<comment type="similarity">
    <text evidence="4">Belongs to the queuine tRNA-ribosyltransferase family.</text>
</comment>
<keyword evidence="2 4" id="KW-0808">Transferase</keyword>
<feature type="binding site" evidence="4">
    <location>
        <position position="340"/>
    </location>
    <ligand>
        <name>Zn(2+)</name>
        <dbReference type="ChEBI" id="CHEBI:29105"/>
    </ligand>
</feature>
<feature type="binding site" evidence="4">
    <location>
        <position position="371"/>
    </location>
    <ligand>
        <name>Zn(2+)</name>
        <dbReference type="ChEBI" id="CHEBI:29105"/>
    </ligand>
</feature>
<dbReference type="InterPro" id="IPR004803">
    <property type="entry name" value="TGT"/>
</dbReference>
<dbReference type="InterPro" id="IPR036511">
    <property type="entry name" value="TGT-like_sf"/>
</dbReference>